<dbReference type="Gene3D" id="3.20.20.80">
    <property type="entry name" value="Glycosidases"/>
    <property type="match status" value="1"/>
</dbReference>
<dbReference type="SUPFAM" id="SSF51445">
    <property type="entry name" value="(Trans)glycosidases"/>
    <property type="match status" value="1"/>
</dbReference>
<dbReference type="SMART" id="SM00642">
    <property type="entry name" value="Aamy"/>
    <property type="match status" value="1"/>
</dbReference>
<keyword evidence="1" id="KW-0378">Hydrolase</keyword>
<dbReference type="Gene3D" id="3.90.400.10">
    <property type="entry name" value="Oligo-1,6-glucosidase, Domain 2"/>
    <property type="match status" value="1"/>
</dbReference>
<dbReference type="OrthoDB" id="9805159at2"/>
<evidence type="ECO:0000259" key="3">
    <source>
        <dbReference type="SMART" id="SM00642"/>
    </source>
</evidence>
<dbReference type="PANTHER" id="PTHR10357:SF210">
    <property type="entry name" value="MALTODEXTRIN GLUCOSIDASE"/>
    <property type="match status" value="1"/>
</dbReference>
<evidence type="ECO:0000256" key="2">
    <source>
        <dbReference type="ARBA" id="ARBA00023295"/>
    </source>
</evidence>
<name>A0A545TS87_9GAMM</name>
<dbReference type="SUPFAM" id="SSF81296">
    <property type="entry name" value="E set domains"/>
    <property type="match status" value="1"/>
</dbReference>
<dbReference type="CDD" id="cd11338">
    <property type="entry name" value="AmyAc_CMD"/>
    <property type="match status" value="1"/>
</dbReference>
<dbReference type="Gene3D" id="2.60.40.10">
    <property type="entry name" value="Immunoglobulins"/>
    <property type="match status" value="1"/>
</dbReference>
<dbReference type="RefSeq" id="WP_142904187.1">
    <property type="nucleotide sequence ID" value="NZ_ML660092.1"/>
</dbReference>
<keyword evidence="5" id="KW-1185">Reference proteome</keyword>
<dbReference type="CDD" id="cd02857">
    <property type="entry name" value="E_set_CDase_PDE_N"/>
    <property type="match status" value="1"/>
</dbReference>
<dbReference type="InterPro" id="IPR006047">
    <property type="entry name" value="GH13_cat_dom"/>
</dbReference>
<dbReference type="Gene3D" id="2.60.40.1180">
    <property type="entry name" value="Golgi alpha-mannosidase II"/>
    <property type="match status" value="1"/>
</dbReference>
<dbReference type="InterPro" id="IPR004185">
    <property type="entry name" value="Glyco_hydro_13_lg-like_dom"/>
</dbReference>
<dbReference type="InterPro" id="IPR017853">
    <property type="entry name" value="GH"/>
</dbReference>
<dbReference type="EMBL" id="VHSG01000010">
    <property type="protein sequence ID" value="TQV80088.1"/>
    <property type="molecule type" value="Genomic_DNA"/>
</dbReference>
<dbReference type="InterPro" id="IPR013780">
    <property type="entry name" value="Glyco_hydro_b"/>
</dbReference>
<sequence>MLREAIHHQAGANYAYPVAKDTLLLQVRTAKQDVRRVSVVYGSRYDVDETEVVLEKYASDLLYDYYRAQVKERSKKFRYYFVIDDGRETLWYNELGLYTEPSKGFNGAYFHYPHIGESDLYEVPRWLDGAVVYQVFVDRFCKGSTEQDDADVLAAGVPPEGDLDFYGGDLAGIIQKLDYLKLLGVNVLYLSPIFDADTNHGYDTSNYYRINPRFGSQADFKHLVEQCHKRNMRVILDGVFHSCGYYSPYFQDVVEKGVKSEYWDMFYLYSYPVRRDPPNYDCFAGSWRLPKLRIGNAKVQALMLDIASYWTREFDIDGWRIDTANEVDHKFLREFRNRIKACKKDVYIVGEIWHNSIDFLHGDQLDGVMNYHLATTLFDFFYKRKLSVSEFDGQLTLNRISYPKKAVHAAWNVIESHDTHRILYSTDDNKAVLRLMFAMQMTYPGVPSIYFGTETGLKSGHESQFIRFPMDWDVETWDKTLMAYIKKLISIRKQYRALRSGDIRTVALDDEQEIYVYERFSAVEKAYVIVNRSTAAQTVELSSGDLGCRDPGALREVLHDLCIVPEGDCIRLTVPPTEAAICV</sequence>
<dbReference type="SUPFAM" id="SSF51011">
    <property type="entry name" value="Glycosyl hydrolase domain"/>
    <property type="match status" value="1"/>
</dbReference>
<evidence type="ECO:0000313" key="5">
    <source>
        <dbReference type="Proteomes" id="UP000319732"/>
    </source>
</evidence>
<dbReference type="PANTHER" id="PTHR10357">
    <property type="entry name" value="ALPHA-AMYLASE FAMILY MEMBER"/>
    <property type="match status" value="1"/>
</dbReference>
<feature type="domain" description="Glycosyl hydrolase family 13 catalytic" evidence="3">
    <location>
        <begin position="134"/>
        <end position="492"/>
    </location>
</feature>
<gene>
    <name evidence="4" type="ORF">FKG94_10490</name>
</gene>
<keyword evidence="2 4" id="KW-0326">Glycosidase</keyword>
<dbReference type="Pfam" id="PF00128">
    <property type="entry name" value="Alpha-amylase"/>
    <property type="match status" value="1"/>
</dbReference>
<reference evidence="4 5" key="1">
    <citation type="submission" date="2019-06" db="EMBL/GenBank/DDBJ databases">
        <title>Whole genome sequence for Cellvibrionaceae sp. R142.</title>
        <authorList>
            <person name="Wang G."/>
        </authorList>
    </citation>
    <scope>NUCLEOTIDE SEQUENCE [LARGE SCALE GENOMIC DNA]</scope>
    <source>
        <strain evidence="4 5">R142</strain>
    </source>
</reference>
<dbReference type="InterPro" id="IPR045857">
    <property type="entry name" value="O16G_dom_2"/>
</dbReference>
<dbReference type="InterPro" id="IPR013783">
    <property type="entry name" value="Ig-like_fold"/>
</dbReference>
<comment type="caution">
    <text evidence="4">The sequence shown here is derived from an EMBL/GenBank/DDBJ whole genome shotgun (WGS) entry which is preliminary data.</text>
</comment>
<dbReference type="Proteomes" id="UP000319732">
    <property type="component" value="Unassembled WGS sequence"/>
</dbReference>
<proteinExistence type="predicted"/>
<dbReference type="GO" id="GO:0004553">
    <property type="term" value="F:hydrolase activity, hydrolyzing O-glycosyl compounds"/>
    <property type="evidence" value="ECO:0007669"/>
    <property type="project" value="InterPro"/>
</dbReference>
<evidence type="ECO:0000256" key="1">
    <source>
        <dbReference type="ARBA" id="ARBA00022801"/>
    </source>
</evidence>
<accession>A0A545TS87</accession>
<dbReference type="Pfam" id="PF02903">
    <property type="entry name" value="Alpha-amylase_N"/>
    <property type="match status" value="1"/>
</dbReference>
<evidence type="ECO:0000313" key="4">
    <source>
        <dbReference type="EMBL" id="TQV80088.1"/>
    </source>
</evidence>
<dbReference type="GO" id="GO:0005975">
    <property type="term" value="P:carbohydrate metabolic process"/>
    <property type="evidence" value="ECO:0007669"/>
    <property type="project" value="InterPro"/>
</dbReference>
<organism evidence="4 5">
    <name type="scientific">Exilibacterium tricleocarpae</name>
    <dbReference type="NCBI Taxonomy" id="2591008"/>
    <lineage>
        <taxon>Bacteria</taxon>
        <taxon>Pseudomonadati</taxon>
        <taxon>Pseudomonadota</taxon>
        <taxon>Gammaproteobacteria</taxon>
        <taxon>Cellvibrionales</taxon>
        <taxon>Cellvibrionaceae</taxon>
        <taxon>Exilibacterium</taxon>
    </lineage>
</organism>
<dbReference type="InterPro" id="IPR014756">
    <property type="entry name" value="Ig_E-set"/>
</dbReference>
<protein>
    <submittedName>
        <fullName evidence="4">Alpha-glycosidase</fullName>
    </submittedName>
</protein>
<dbReference type="AlphaFoldDB" id="A0A545TS87"/>